<feature type="domain" description="HTH gntR-type" evidence="4">
    <location>
        <begin position="5"/>
        <end position="72"/>
    </location>
</feature>
<evidence type="ECO:0000313" key="5">
    <source>
        <dbReference type="EMBL" id="ABC23798.1"/>
    </source>
</evidence>
<dbReference type="PANTHER" id="PTHR43537">
    <property type="entry name" value="TRANSCRIPTIONAL REGULATOR, GNTR FAMILY"/>
    <property type="match status" value="1"/>
</dbReference>
<dbReference type="PATRIC" id="fig|269796.9.peg.3111"/>
<accession>Q2RPZ7</accession>
<dbReference type="STRING" id="269796.Rru_A3003"/>
<dbReference type="InterPro" id="IPR008920">
    <property type="entry name" value="TF_FadR/GntR_C"/>
</dbReference>
<dbReference type="Proteomes" id="UP000001929">
    <property type="component" value="Chromosome"/>
</dbReference>
<dbReference type="SUPFAM" id="SSF48008">
    <property type="entry name" value="GntR ligand-binding domain-like"/>
    <property type="match status" value="1"/>
</dbReference>
<dbReference type="EnsemblBacteria" id="ABC23798">
    <property type="protein sequence ID" value="ABC23798"/>
    <property type="gene ID" value="Rru_A3003"/>
</dbReference>
<evidence type="ECO:0000256" key="3">
    <source>
        <dbReference type="ARBA" id="ARBA00023163"/>
    </source>
</evidence>
<dbReference type="InterPro" id="IPR000524">
    <property type="entry name" value="Tscrpt_reg_HTH_GntR"/>
</dbReference>
<evidence type="ECO:0000313" key="6">
    <source>
        <dbReference type="Proteomes" id="UP000001929"/>
    </source>
</evidence>
<dbReference type="InterPro" id="IPR036390">
    <property type="entry name" value="WH_DNA-bd_sf"/>
</dbReference>
<dbReference type="SMART" id="SM00895">
    <property type="entry name" value="FCD"/>
    <property type="match status" value="1"/>
</dbReference>
<dbReference type="InterPro" id="IPR011711">
    <property type="entry name" value="GntR_C"/>
</dbReference>
<dbReference type="HOGENOM" id="CLU_017584_5_2_5"/>
<dbReference type="SMART" id="SM00345">
    <property type="entry name" value="HTH_GNTR"/>
    <property type="match status" value="1"/>
</dbReference>
<dbReference type="PhylomeDB" id="Q2RPZ7"/>
<keyword evidence="1" id="KW-0805">Transcription regulation</keyword>
<dbReference type="Pfam" id="PF07729">
    <property type="entry name" value="FCD"/>
    <property type="match status" value="1"/>
</dbReference>
<dbReference type="eggNOG" id="COG1802">
    <property type="taxonomic scope" value="Bacteria"/>
</dbReference>
<dbReference type="GO" id="GO:0003677">
    <property type="term" value="F:DNA binding"/>
    <property type="evidence" value="ECO:0007669"/>
    <property type="project" value="UniProtKB-KW"/>
</dbReference>
<dbReference type="PANTHER" id="PTHR43537:SF45">
    <property type="entry name" value="GNTR FAMILY REGULATORY PROTEIN"/>
    <property type="match status" value="1"/>
</dbReference>
<dbReference type="InterPro" id="IPR036388">
    <property type="entry name" value="WH-like_DNA-bd_sf"/>
</dbReference>
<organism evidence="5 6">
    <name type="scientific">Rhodospirillum rubrum (strain ATCC 11170 / ATH 1.1.1 / DSM 467 / LMG 4362 / NCIMB 8255 / S1)</name>
    <dbReference type="NCBI Taxonomy" id="269796"/>
    <lineage>
        <taxon>Bacteria</taxon>
        <taxon>Pseudomonadati</taxon>
        <taxon>Pseudomonadota</taxon>
        <taxon>Alphaproteobacteria</taxon>
        <taxon>Rhodospirillales</taxon>
        <taxon>Rhodospirillaceae</taxon>
        <taxon>Rhodospirillum</taxon>
    </lineage>
</organism>
<dbReference type="RefSeq" id="WP_011390751.1">
    <property type="nucleotide sequence ID" value="NC_007643.1"/>
</dbReference>
<dbReference type="PROSITE" id="PS50949">
    <property type="entry name" value="HTH_GNTR"/>
    <property type="match status" value="1"/>
</dbReference>
<dbReference type="Gene3D" id="1.20.120.530">
    <property type="entry name" value="GntR ligand-binding domain-like"/>
    <property type="match status" value="1"/>
</dbReference>
<keyword evidence="2" id="KW-0238">DNA-binding</keyword>
<dbReference type="EMBL" id="CP000230">
    <property type="protein sequence ID" value="ABC23798.1"/>
    <property type="molecule type" value="Genomic_DNA"/>
</dbReference>
<keyword evidence="3" id="KW-0804">Transcription</keyword>
<evidence type="ECO:0000259" key="4">
    <source>
        <dbReference type="PROSITE" id="PS50949"/>
    </source>
</evidence>
<dbReference type="Pfam" id="PF00392">
    <property type="entry name" value="GntR"/>
    <property type="match status" value="1"/>
</dbReference>
<protein>
    <submittedName>
        <fullName evidence="5">Transcriptional regulator, GntR family</fullName>
    </submittedName>
</protein>
<gene>
    <name evidence="5" type="ordered locus">Rru_A3003</name>
</gene>
<dbReference type="GO" id="GO:0003700">
    <property type="term" value="F:DNA-binding transcription factor activity"/>
    <property type="evidence" value="ECO:0007669"/>
    <property type="project" value="InterPro"/>
</dbReference>
<proteinExistence type="predicted"/>
<sequence length="216" mass="24233">MSGVTYKTDQAYDQLERMIAFQELKPGTMVSESTLMELTGFGRTPIREALQRLAWERMVEIHPRRGAFIPHIFVEVQLKILEVRRGVEELAVRLAAQRADALQKADMGRLAGEMDKVIGGNDLVTYGDLLRRINEAIVMAARNDYLLLAMAPLQGLSRRFWFANVGDQQGELAKAARLHCAVLEHICLGEAEAAAQASLALNDYLTDFAYRTIRRA</sequence>
<name>Q2RPZ7_RHORT</name>
<reference evidence="5 6" key="1">
    <citation type="journal article" date="2011" name="Stand. Genomic Sci.">
        <title>Complete genome sequence of Rhodospirillum rubrum type strain (S1).</title>
        <authorList>
            <person name="Munk A.C."/>
            <person name="Copeland A."/>
            <person name="Lucas S."/>
            <person name="Lapidus A."/>
            <person name="Del Rio T.G."/>
            <person name="Barry K."/>
            <person name="Detter J.C."/>
            <person name="Hammon N."/>
            <person name="Israni S."/>
            <person name="Pitluck S."/>
            <person name="Brettin T."/>
            <person name="Bruce D."/>
            <person name="Han C."/>
            <person name="Tapia R."/>
            <person name="Gilna P."/>
            <person name="Schmutz J."/>
            <person name="Larimer F."/>
            <person name="Land M."/>
            <person name="Kyrpides N.C."/>
            <person name="Mavromatis K."/>
            <person name="Richardson P."/>
            <person name="Rohde M."/>
            <person name="Goker M."/>
            <person name="Klenk H.P."/>
            <person name="Zhang Y."/>
            <person name="Roberts G.P."/>
            <person name="Reslewic S."/>
            <person name="Schwartz D.C."/>
        </authorList>
    </citation>
    <scope>NUCLEOTIDE SEQUENCE [LARGE SCALE GENOMIC DNA]</scope>
    <source>
        <strain evidence="6">ATCC 11170 / ATH 1.1.1 / DSM 467 / LMG 4362 / NCIMB 8255 / S1</strain>
    </source>
</reference>
<keyword evidence="6" id="KW-1185">Reference proteome</keyword>
<evidence type="ECO:0000256" key="1">
    <source>
        <dbReference type="ARBA" id="ARBA00023015"/>
    </source>
</evidence>
<dbReference type="CDD" id="cd07377">
    <property type="entry name" value="WHTH_GntR"/>
    <property type="match status" value="1"/>
</dbReference>
<evidence type="ECO:0000256" key="2">
    <source>
        <dbReference type="ARBA" id="ARBA00023125"/>
    </source>
</evidence>
<dbReference type="KEGG" id="rru:Rru_A3003"/>
<dbReference type="Gene3D" id="1.10.10.10">
    <property type="entry name" value="Winged helix-like DNA-binding domain superfamily/Winged helix DNA-binding domain"/>
    <property type="match status" value="1"/>
</dbReference>
<dbReference type="SUPFAM" id="SSF46785">
    <property type="entry name" value="Winged helix' DNA-binding domain"/>
    <property type="match status" value="1"/>
</dbReference>
<dbReference type="AlphaFoldDB" id="Q2RPZ7"/>